<dbReference type="SUPFAM" id="SSF51445">
    <property type="entry name" value="(Trans)glycosidases"/>
    <property type="match status" value="1"/>
</dbReference>
<keyword evidence="3" id="KW-1185">Reference proteome</keyword>
<dbReference type="SUPFAM" id="SSF51120">
    <property type="entry name" value="beta-Roll"/>
    <property type="match status" value="2"/>
</dbReference>
<evidence type="ECO:0000313" key="3">
    <source>
        <dbReference type="Proteomes" id="UP001149822"/>
    </source>
</evidence>
<dbReference type="PROSITE" id="PS00330">
    <property type="entry name" value="HEMOLYSIN_CALCIUM"/>
    <property type="match status" value="1"/>
</dbReference>
<dbReference type="InterPro" id="IPR001343">
    <property type="entry name" value="Hemolysn_Ca-bd"/>
</dbReference>
<evidence type="ECO:0000313" key="2">
    <source>
        <dbReference type="EMBL" id="MCZ0961034.1"/>
    </source>
</evidence>
<dbReference type="Gene3D" id="2.150.10.10">
    <property type="entry name" value="Serralysin-like metalloprotease, C-terminal"/>
    <property type="match status" value="1"/>
</dbReference>
<feature type="compositionally biased region" description="Basic and acidic residues" evidence="1">
    <location>
        <begin position="60"/>
        <end position="73"/>
    </location>
</feature>
<sequence length="653" mass="70357">MDCTDLSFDSAMADWHAVSFATRYVSVLADPGSVKDLNGDPLGAALRGYVVQKLPGKLPREDRKSLSASDHDNLSVLTDPVTGQPARDPEGRLLVMETPDKAAPTEGVQRMVGWRSGTGITIAYGGTADDILDALSGAFPEVNVLRLDFNAATAASHLAGPWADFARNAATRGYRLIIQNSDGELAGGFLADPSGGDILPADRLGPEDALSHADGMWKINGVQRDWRDMLAWFQRPENASILAAVAGWELINEPMAYGKGAKAGRLYSRHMADLIASLDWMDKRILVSGLGASAQFADLDHDLIRKAAGDALVWSVHMYPAWVAPPHPDSRHKAFGRQICARIGSLRQPGDDILITETQLYTEAGSLWPDLASKRAATSFNMARSLPWLSQQGIGWTWWPPTSRGSDLLQWQGRRKGYRVELESAAFSHLAWTYGRHSASPPEGEAWGSSGDDALVVSPSGGKQDDRITNAVANPHGLVFGLEGRDQIGGHDRVDMLYGGADPDTLSGHDGDDWLFGGQDADYLDGGEGNDVLVDWDGENVMSGGPRDDHLEGSGTLDGGRGDDRLIAAPDSTTTLTGGPGSDRFLPDAGSRVTITDFVPGEDRLDWTMLGPDFRCDLSVQVKDAATLVQWQDLQVRMEGIDHDPGADCKTPR</sequence>
<accession>A0ABT4J1P8</accession>
<proteinExistence type="predicted"/>
<name>A0ABT4J1P8_9RHOB</name>
<feature type="region of interest" description="Disordered" evidence="1">
    <location>
        <begin position="60"/>
        <end position="89"/>
    </location>
</feature>
<dbReference type="InterPro" id="IPR018511">
    <property type="entry name" value="Hemolysin-typ_Ca-bd_CS"/>
</dbReference>
<gene>
    <name evidence="2" type="ORF">OU682_05310</name>
</gene>
<dbReference type="PRINTS" id="PR00313">
    <property type="entry name" value="CABNDNGRPT"/>
</dbReference>
<dbReference type="EMBL" id="JAPTYD010000004">
    <property type="protein sequence ID" value="MCZ0961034.1"/>
    <property type="molecule type" value="Genomic_DNA"/>
</dbReference>
<feature type="region of interest" description="Disordered" evidence="1">
    <location>
        <begin position="543"/>
        <end position="562"/>
    </location>
</feature>
<dbReference type="InterPro" id="IPR017853">
    <property type="entry name" value="GH"/>
</dbReference>
<comment type="caution">
    <text evidence="2">The sequence shown here is derived from an EMBL/GenBank/DDBJ whole genome shotgun (WGS) entry which is preliminary data.</text>
</comment>
<dbReference type="InterPro" id="IPR011049">
    <property type="entry name" value="Serralysin-like_metalloprot_C"/>
</dbReference>
<dbReference type="Proteomes" id="UP001149822">
    <property type="component" value="Unassembled WGS sequence"/>
</dbReference>
<organism evidence="2 3">
    <name type="scientific">Paracoccus benzoatiresistens</name>
    <dbReference type="NCBI Taxonomy" id="2997341"/>
    <lineage>
        <taxon>Bacteria</taxon>
        <taxon>Pseudomonadati</taxon>
        <taxon>Pseudomonadota</taxon>
        <taxon>Alphaproteobacteria</taxon>
        <taxon>Rhodobacterales</taxon>
        <taxon>Paracoccaceae</taxon>
        <taxon>Paracoccus</taxon>
    </lineage>
</organism>
<evidence type="ECO:0000256" key="1">
    <source>
        <dbReference type="SAM" id="MobiDB-lite"/>
    </source>
</evidence>
<dbReference type="Gene3D" id="3.20.20.80">
    <property type="entry name" value="Glycosidases"/>
    <property type="match status" value="1"/>
</dbReference>
<dbReference type="Pfam" id="PF00353">
    <property type="entry name" value="HemolysinCabind"/>
    <property type="match status" value="2"/>
</dbReference>
<reference evidence="2" key="1">
    <citation type="submission" date="2022-12" db="EMBL/GenBank/DDBJ databases">
        <title>Paracoccus sp. EF6 isolated from a lake water.</title>
        <authorList>
            <person name="Liu H."/>
        </authorList>
    </citation>
    <scope>NUCLEOTIDE SEQUENCE</scope>
    <source>
        <strain evidence="2">EF6</strain>
    </source>
</reference>
<dbReference type="RefSeq" id="WP_268941034.1">
    <property type="nucleotide sequence ID" value="NZ_JAPTYD010000004.1"/>
</dbReference>
<protein>
    <submittedName>
        <fullName evidence="2">Calcium-binding protein</fullName>
    </submittedName>
</protein>